<proteinExistence type="predicted"/>
<name>S9QAA9_9RHOB</name>
<dbReference type="Proteomes" id="UP000015347">
    <property type="component" value="Unassembled WGS sequence"/>
</dbReference>
<feature type="transmembrane region" description="Helical" evidence="1">
    <location>
        <begin position="32"/>
        <end position="55"/>
    </location>
</feature>
<keyword evidence="1" id="KW-0472">Membrane</keyword>
<feature type="transmembrane region" description="Helical" evidence="1">
    <location>
        <begin position="121"/>
        <end position="145"/>
    </location>
</feature>
<protein>
    <submittedName>
        <fullName evidence="2">Uncharacterized protein</fullName>
    </submittedName>
</protein>
<dbReference type="EMBL" id="APVH01000040">
    <property type="protein sequence ID" value="EPX78311.1"/>
    <property type="molecule type" value="Genomic_DNA"/>
</dbReference>
<dbReference type="InterPro" id="IPR054235">
    <property type="entry name" value="DUF6962"/>
</dbReference>
<feature type="transmembrane region" description="Helical" evidence="1">
    <location>
        <begin position="67"/>
        <end position="91"/>
    </location>
</feature>
<comment type="caution">
    <text evidence="2">The sequence shown here is derived from an EMBL/GenBank/DDBJ whole genome shotgun (WGS) entry which is preliminary data.</text>
</comment>
<evidence type="ECO:0000313" key="3">
    <source>
        <dbReference type="Proteomes" id="UP000015347"/>
    </source>
</evidence>
<feature type="transmembrane region" description="Helical" evidence="1">
    <location>
        <begin position="183"/>
        <end position="204"/>
    </location>
</feature>
<gene>
    <name evidence="2" type="ORF">Salmuc_03927</name>
</gene>
<keyword evidence="1" id="KW-0812">Transmembrane</keyword>
<accession>S9QAA9</accession>
<dbReference type="HOGENOM" id="CLU_1320150_0_0_5"/>
<feature type="transmembrane region" description="Helical" evidence="1">
    <location>
        <begin position="152"/>
        <end position="171"/>
    </location>
</feature>
<keyword evidence="1" id="KW-1133">Transmembrane helix</keyword>
<dbReference type="AlphaFoldDB" id="S9QAA9"/>
<keyword evidence="3" id="KW-1185">Reference proteome</keyword>
<dbReference type="OrthoDB" id="7875365at2"/>
<evidence type="ECO:0000313" key="2">
    <source>
        <dbReference type="EMBL" id="EPX78311.1"/>
    </source>
</evidence>
<dbReference type="Pfam" id="PF22285">
    <property type="entry name" value="DUF6962"/>
    <property type="match status" value="1"/>
</dbReference>
<organism evidence="2 3">
    <name type="scientific">Salipiger mucosus DSM 16094</name>
    <dbReference type="NCBI Taxonomy" id="1123237"/>
    <lineage>
        <taxon>Bacteria</taxon>
        <taxon>Pseudomonadati</taxon>
        <taxon>Pseudomonadota</taxon>
        <taxon>Alphaproteobacteria</taxon>
        <taxon>Rhodobacterales</taxon>
        <taxon>Roseobacteraceae</taxon>
        <taxon>Salipiger</taxon>
    </lineage>
</organism>
<dbReference type="RefSeq" id="WP_020040583.1">
    <property type="nucleotide sequence ID" value="NZ_KE557280.1"/>
</dbReference>
<sequence length="208" mass="21292">MILEADVTLTDLALAAECAAFAVILLRRGGTVSRLCALVFVALGASSLLGALWHGMFSAGDTAAGRYVWFGTMACLALAATATLHLAAALVPDGPWPRRIRTWAKVQLVGQLVVSAGVTDAFAVGALGLVPASVLLAVICARVYARSGNCRALCGAGGLVLAVLAGLVIVADISVPPNLSAIALYHLVQAVAFWMVFLSVPALASQPK</sequence>
<evidence type="ECO:0000256" key="1">
    <source>
        <dbReference type="SAM" id="Phobius"/>
    </source>
</evidence>
<reference evidence="3" key="1">
    <citation type="journal article" date="2014" name="Stand. Genomic Sci.">
        <title>Genome sequence of the exopolysaccharide-producing Salipiger mucosus type strain (DSM 16094(T)), a moderately halophilic member of the Roseobacter clade.</title>
        <authorList>
            <person name="Riedel T."/>
            <person name="Spring S."/>
            <person name="Fiebig A."/>
            <person name="Petersen J."/>
            <person name="Kyrpides N.C."/>
            <person name="Goker M."/>
            <person name="Klenk H.P."/>
        </authorList>
    </citation>
    <scope>NUCLEOTIDE SEQUENCE [LARGE SCALE GENOMIC DNA]</scope>
    <source>
        <strain evidence="3">DSM 16094</strain>
    </source>
</reference>